<comment type="caution">
    <text evidence="1">The sequence shown here is derived from an EMBL/GenBank/DDBJ whole genome shotgun (WGS) entry which is preliminary data.</text>
</comment>
<dbReference type="GO" id="GO:0042781">
    <property type="term" value="F:3'-tRNA processing endoribonuclease activity"/>
    <property type="evidence" value="ECO:0007669"/>
    <property type="project" value="TreeGrafter"/>
</dbReference>
<gene>
    <name evidence="1" type="ORF">J3R75_001731</name>
</gene>
<keyword evidence="2" id="KW-1185">Reference proteome</keyword>
<proteinExistence type="predicted"/>
<dbReference type="RefSeq" id="WP_307261080.1">
    <property type="nucleotide sequence ID" value="NZ_JAUSVL010000001.1"/>
</dbReference>
<dbReference type="InterPro" id="IPR036866">
    <property type="entry name" value="RibonucZ/Hydroxyglut_hydro"/>
</dbReference>
<dbReference type="EMBL" id="JAUSVL010000001">
    <property type="protein sequence ID" value="MDQ0289624.1"/>
    <property type="molecule type" value="Genomic_DNA"/>
</dbReference>
<name>A0AAE3VGA0_9BACT</name>
<dbReference type="PANTHER" id="PTHR46018">
    <property type="entry name" value="ZINC PHOSPHODIESTERASE ELAC PROTEIN 1"/>
    <property type="match status" value="1"/>
</dbReference>
<dbReference type="Pfam" id="PF23023">
    <property type="entry name" value="Anti-Pycsar_Apyc1"/>
    <property type="match status" value="1"/>
</dbReference>
<dbReference type="Gene3D" id="3.60.15.10">
    <property type="entry name" value="Ribonuclease Z/Hydroxyacylglutathione hydrolase-like"/>
    <property type="match status" value="1"/>
</dbReference>
<dbReference type="PANTHER" id="PTHR46018:SF2">
    <property type="entry name" value="ZINC PHOSPHODIESTERASE ELAC PROTEIN 1"/>
    <property type="match status" value="1"/>
</dbReference>
<reference evidence="1" key="1">
    <citation type="submission" date="2023-07" db="EMBL/GenBank/DDBJ databases">
        <title>Genomic Encyclopedia of Type Strains, Phase IV (KMG-IV): sequencing the most valuable type-strain genomes for metagenomic binning, comparative biology and taxonomic classification.</title>
        <authorList>
            <person name="Goeker M."/>
        </authorList>
    </citation>
    <scope>NUCLEOTIDE SEQUENCE</scope>
    <source>
        <strain evidence="1">DSM 24202</strain>
    </source>
</reference>
<protein>
    <submittedName>
        <fullName evidence="1">Ribonuclease BN (tRNA processing enzyme)</fullName>
    </submittedName>
</protein>
<accession>A0AAE3VGA0</accession>
<sequence length="252" mass="28041">MELIFLGTCSGTEPEPGRCHVAWVLQVDGALYWFDAGESCSRTAHLLGLDLLAVKAIFISHSHMDHVGGLANLLWNIRKLDGIKRRLQGAVIDVHVPNRQSWDGVMQVLGQSEGNFQTAFSLAVHDVQPGACFDDGRVRVDCVSNRHLADGRSFSYRIRSEGKTIVYSGDVKSISELDCWLQDGCDLLLMETGHHAVEAVCQYVRERPQIARLGFIHHGREILDHPAESRSKAFAILGERVFFTDDGENMTL</sequence>
<dbReference type="SUPFAM" id="SSF56281">
    <property type="entry name" value="Metallo-hydrolase/oxidoreductase"/>
    <property type="match status" value="1"/>
</dbReference>
<organism evidence="1 2">
    <name type="scientific">Oligosphaera ethanolica</name>
    <dbReference type="NCBI Taxonomy" id="760260"/>
    <lineage>
        <taxon>Bacteria</taxon>
        <taxon>Pseudomonadati</taxon>
        <taxon>Lentisphaerota</taxon>
        <taxon>Oligosphaeria</taxon>
        <taxon>Oligosphaerales</taxon>
        <taxon>Oligosphaeraceae</taxon>
        <taxon>Oligosphaera</taxon>
    </lineage>
</organism>
<dbReference type="Proteomes" id="UP001238163">
    <property type="component" value="Unassembled WGS sequence"/>
</dbReference>
<dbReference type="AlphaFoldDB" id="A0AAE3VGA0"/>
<evidence type="ECO:0000313" key="2">
    <source>
        <dbReference type="Proteomes" id="UP001238163"/>
    </source>
</evidence>
<evidence type="ECO:0000313" key="1">
    <source>
        <dbReference type="EMBL" id="MDQ0289624.1"/>
    </source>
</evidence>